<keyword evidence="1" id="KW-0812">Transmembrane</keyword>
<sequence length="52" mass="5983">MISITVSLMTYNTYVKYFTLYYPSWGWVMNQAQYNGVWAILLGIALWGLAGI</sequence>
<keyword evidence="1" id="KW-0472">Membrane</keyword>
<protein>
    <submittedName>
        <fullName evidence="2">Uncharacterized protein</fullName>
    </submittedName>
</protein>
<gene>
    <name evidence="2" type="ORF">ACFSQ6_01300</name>
</gene>
<feature type="transmembrane region" description="Helical" evidence="1">
    <location>
        <begin position="32"/>
        <end position="50"/>
    </location>
</feature>
<dbReference type="EMBL" id="JBHUMB010000005">
    <property type="protein sequence ID" value="MFD2742024.1"/>
    <property type="molecule type" value="Genomic_DNA"/>
</dbReference>
<organism evidence="2 3">
    <name type="scientific">Sphingobacterium populi</name>
    <dbReference type="NCBI Taxonomy" id="1812824"/>
    <lineage>
        <taxon>Bacteria</taxon>
        <taxon>Pseudomonadati</taxon>
        <taxon>Bacteroidota</taxon>
        <taxon>Sphingobacteriia</taxon>
        <taxon>Sphingobacteriales</taxon>
        <taxon>Sphingobacteriaceae</taxon>
        <taxon>Sphingobacterium</taxon>
    </lineage>
</organism>
<reference evidence="3" key="1">
    <citation type="journal article" date="2019" name="Int. J. Syst. Evol. Microbiol.">
        <title>The Global Catalogue of Microorganisms (GCM) 10K type strain sequencing project: providing services to taxonomists for standard genome sequencing and annotation.</title>
        <authorList>
            <consortium name="The Broad Institute Genomics Platform"/>
            <consortium name="The Broad Institute Genome Sequencing Center for Infectious Disease"/>
            <person name="Wu L."/>
            <person name="Ma J."/>
        </authorList>
    </citation>
    <scope>NUCLEOTIDE SEQUENCE [LARGE SCALE GENOMIC DNA]</scope>
    <source>
        <strain evidence="3">KCTC 42247</strain>
    </source>
</reference>
<dbReference type="Proteomes" id="UP001597418">
    <property type="component" value="Unassembled WGS sequence"/>
</dbReference>
<accession>A0ABW5U7Y9</accession>
<keyword evidence="3" id="KW-1185">Reference proteome</keyword>
<name>A0ABW5U7Y9_9SPHI</name>
<dbReference type="RefSeq" id="WP_156472428.1">
    <property type="nucleotide sequence ID" value="NZ_JBHUMB010000005.1"/>
</dbReference>
<comment type="caution">
    <text evidence="2">The sequence shown here is derived from an EMBL/GenBank/DDBJ whole genome shotgun (WGS) entry which is preliminary data.</text>
</comment>
<proteinExistence type="predicted"/>
<evidence type="ECO:0000313" key="2">
    <source>
        <dbReference type="EMBL" id="MFD2742024.1"/>
    </source>
</evidence>
<evidence type="ECO:0000313" key="3">
    <source>
        <dbReference type="Proteomes" id="UP001597418"/>
    </source>
</evidence>
<keyword evidence="1" id="KW-1133">Transmembrane helix</keyword>
<evidence type="ECO:0000256" key="1">
    <source>
        <dbReference type="SAM" id="Phobius"/>
    </source>
</evidence>